<dbReference type="Pfam" id="PF25881">
    <property type="entry name" value="HH_YBHG"/>
    <property type="match status" value="1"/>
</dbReference>
<dbReference type="Gene3D" id="1.20.1600.10">
    <property type="entry name" value="Outer membrane efflux proteins (OEP)"/>
    <property type="match status" value="1"/>
</dbReference>
<keyword evidence="6" id="KW-1185">Reference proteome</keyword>
<evidence type="ECO:0000313" key="6">
    <source>
        <dbReference type="Proteomes" id="UP000461585"/>
    </source>
</evidence>
<dbReference type="InterPro" id="IPR050465">
    <property type="entry name" value="UPF0194_transport"/>
</dbReference>
<comment type="subcellular location">
    <subcellularLocation>
        <location evidence="1">Cell envelope</location>
    </subcellularLocation>
</comment>
<dbReference type="Proteomes" id="UP000461585">
    <property type="component" value="Unassembled WGS sequence"/>
</dbReference>
<dbReference type="Gene3D" id="2.40.50.100">
    <property type="match status" value="1"/>
</dbReference>
<keyword evidence="2 3" id="KW-0175">Coiled coil</keyword>
<dbReference type="EMBL" id="JAAEEH010000015">
    <property type="protein sequence ID" value="NDL67466.1"/>
    <property type="molecule type" value="Genomic_DNA"/>
</dbReference>
<evidence type="ECO:0000256" key="1">
    <source>
        <dbReference type="ARBA" id="ARBA00004196"/>
    </source>
</evidence>
<dbReference type="SUPFAM" id="SSF111369">
    <property type="entry name" value="HlyD-like secretion proteins"/>
    <property type="match status" value="2"/>
</dbReference>
<accession>A0A7X5HVZ8</accession>
<dbReference type="PROSITE" id="PS51257">
    <property type="entry name" value="PROKAR_LIPOPROTEIN"/>
    <property type="match status" value="1"/>
</dbReference>
<organism evidence="5 6">
    <name type="scientific">Anaerotalea alkaliphila</name>
    <dbReference type="NCBI Taxonomy" id="2662126"/>
    <lineage>
        <taxon>Bacteria</taxon>
        <taxon>Bacillati</taxon>
        <taxon>Bacillota</taxon>
        <taxon>Clostridia</taxon>
        <taxon>Eubacteriales</taxon>
        <taxon>Anaerotalea</taxon>
    </lineage>
</organism>
<feature type="coiled-coil region" evidence="3">
    <location>
        <begin position="110"/>
        <end position="208"/>
    </location>
</feature>
<dbReference type="RefSeq" id="WP_162370195.1">
    <property type="nucleotide sequence ID" value="NZ_JAAEEH010000015.1"/>
</dbReference>
<gene>
    <name evidence="5" type="ORF">GXN74_06885</name>
</gene>
<dbReference type="SUPFAM" id="SSF56954">
    <property type="entry name" value="Outer membrane efflux proteins (OEP)"/>
    <property type="match status" value="1"/>
</dbReference>
<dbReference type="PANTHER" id="PTHR32347">
    <property type="entry name" value="EFFLUX SYSTEM COMPONENT YKNX-RELATED"/>
    <property type="match status" value="1"/>
</dbReference>
<evidence type="ECO:0000259" key="4">
    <source>
        <dbReference type="Pfam" id="PF25881"/>
    </source>
</evidence>
<evidence type="ECO:0000256" key="2">
    <source>
        <dbReference type="ARBA" id="ARBA00023054"/>
    </source>
</evidence>
<dbReference type="GO" id="GO:0030313">
    <property type="term" value="C:cell envelope"/>
    <property type="evidence" value="ECO:0007669"/>
    <property type="project" value="UniProtKB-SubCell"/>
</dbReference>
<reference evidence="5 6" key="1">
    <citation type="submission" date="2020-01" db="EMBL/GenBank/DDBJ databases">
        <title>Anaeroalcalibacter tamaniensis gen. nov., sp. nov., moderately halophilic strictly anaerobic fermenter bacterium from mud volcano of Taman peninsula.</title>
        <authorList>
            <person name="Frolova A."/>
            <person name="Merkel A.Y."/>
            <person name="Slobodkin A.I."/>
        </authorList>
    </citation>
    <scope>NUCLEOTIDE SEQUENCE [LARGE SCALE GENOMIC DNA]</scope>
    <source>
        <strain evidence="5 6">F-3ap</strain>
    </source>
</reference>
<evidence type="ECO:0000256" key="3">
    <source>
        <dbReference type="SAM" id="Coils"/>
    </source>
</evidence>
<dbReference type="AlphaFoldDB" id="A0A7X5HVZ8"/>
<sequence length="394" mass="42322">MEERNRFRNTLIPGILAVLTGLSVASCAPDRDTLVLAGDIQNNIHPVTATVQGQLVRMEKGMGETVEKGEVLAVVDDTDARHAAGQMEAIVKMRQARLGELLAGARPEQLAQAQAQVRAAQAQVELLRAGNRQEQIAQAETGEAIALEGVDAAQANLEFLERQRDDLLYLYEEGVGTRVEADNASHRLDAAASQLAVAQHQLENSRQQLQLLRSGSTAQAIKAAVANVDMAKSQLALLESGPTPQALEMARAELEQAKAQLAQAESWLTRHTILAPESGTVVSRNHTVGDMVNPGACIADIAAAGEVYVLCHLPVEHLERVVYNQELKVLAGPQGRELSGRVVHIGLQSAYVPKDQQSVAESGRTAVKLKVAIDDQQGTWKSGMQALVEIPLSH</sequence>
<evidence type="ECO:0000313" key="5">
    <source>
        <dbReference type="EMBL" id="NDL67466.1"/>
    </source>
</evidence>
<feature type="domain" description="YbhG-like alpha-helical hairpin" evidence="4">
    <location>
        <begin position="109"/>
        <end position="239"/>
    </location>
</feature>
<comment type="caution">
    <text evidence="5">The sequence shown here is derived from an EMBL/GenBank/DDBJ whole genome shotgun (WGS) entry which is preliminary data.</text>
</comment>
<name>A0A7X5HVZ8_9FIRM</name>
<protein>
    <submittedName>
        <fullName evidence="5">HlyD family efflux transporter periplasmic adaptor subunit</fullName>
    </submittedName>
</protein>
<proteinExistence type="predicted"/>
<dbReference type="PANTHER" id="PTHR32347:SF23">
    <property type="entry name" value="BLL5650 PROTEIN"/>
    <property type="match status" value="1"/>
</dbReference>
<dbReference type="InterPro" id="IPR059052">
    <property type="entry name" value="HH_YbhG-like"/>
</dbReference>